<dbReference type="Gene3D" id="2.30.42.10">
    <property type="match status" value="1"/>
</dbReference>
<sequence>MFAGPNIVNKNFKEEEYEMARKILAVLALGLFLVPLAHADTAEIERIKRSIIKIYTTAAAPDYFNPWALLNAKQLNGSGAVIADNRILTNAHVVANGSYIQVQRHGDAKKYRARVDVISHEADLAVLSVDDESFFEGTRALRIGDLPELQQEVTVYGYPIGGKSLSITRGVLSRVEHQYYAHADSYLMAGQIDAAINPGNSGGPVISGGRIVGVVMQANTSQRAENLGYFVPPIVIRHVLEDAGDGSHDGFPELGAVTQNMESPSMRAIAGLEDDQEGALVVRVFEDSKAAGVLKLGDVILEVDGMEVAEDRTVEWRPNQRTNYHFAIDRHHVGDKIKVKVARDGEEQTLEVELGKPPLSRTLVLAEQYDELPQYYIYGGVVFVPLNMNLIKRWGSSWHSKAPVDFLHARSQWADADRKELVVALKVLPAAINLGYHDWKNWIVEQVNGKPVRDFLSFARMLEDNSEAFVRMEDDAGYMMVLEHEEASRQQPLILETYHIPARHSPGLFDSSAAAGKGRTPHTSAL</sequence>
<dbReference type="Proteomes" id="UP001224392">
    <property type="component" value="Unassembled WGS sequence"/>
</dbReference>
<dbReference type="SUPFAM" id="SSF50494">
    <property type="entry name" value="Trypsin-like serine proteases"/>
    <property type="match status" value="1"/>
</dbReference>
<gene>
    <name evidence="5" type="ORF">MNKW57_20830</name>
</gene>
<accession>A0ABQ6M0E2</accession>
<dbReference type="Pfam" id="PF17815">
    <property type="entry name" value="PDZ_3"/>
    <property type="match status" value="1"/>
</dbReference>
<dbReference type="CDD" id="cd06779">
    <property type="entry name" value="cpPDZ_Deg_HtrA-like"/>
    <property type="match status" value="1"/>
</dbReference>
<evidence type="ECO:0000256" key="1">
    <source>
        <dbReference type="ARBA" id="ARBA00022670"/>
    </source>
</evidence>
<dbReference type="InterPro" id="IPR001478">
    <property type="entry name" value="PDZ"/>
</dbReference>
<dbReference type="PROSITE" id="PS50106">
    <property type="entry name" value="PDZ"/>
    <property type="match status" value="1"/>
</dbReference>
<dbReference type="Pfam" id="PF13180">
    <property type="entry name" value="PDZ_2"/>
    <property type="match status" value="1"/>
</dbReference>
<name>A0ABQ6M0E2_9GAMM</name>
<dbReference type="Gene3D" id="2.40.10.10">
    <property type="entry name" value="Trypsin-like serine proteases"/>
    <property type="match status" value="2"/>
</dbReference>
<keyword evidence="6" id="KW-1185">Reference proteome</keyword>
<dbReference type="GO" id="GO:0008233">
    <property type="term" value="F:peptidase activity"/>
    <property type="evidence" value="ECO:0007669"/>
    <property type="project" value="UniProtKB-KW"/>
</dbReference>
<organism evidence="5 6">
    <name type="scientific">Biformimicrobium ophioploci</name>
    <dbReference type="NCBI Taxonomy" id="3036711"/>
    <lineage>
        <taxon>Bacteria</taxon>
        <taxon>Pseudomonadati</taxon>
        <taxon>Pseudomonadota</taxon>
        <taxon>Gammaproteobacteria</taxon>
        <taxon>Cellvibrionales</taxon>
        <taxon>Microbulbiferaceae</taxon>
        <taxon>Biformimicrobium</taxon>
    </lineage>
</organism>
<evidence type="ECO:0000256" key="2">
    <source>
        <dbReference type="ARBA" id="ARBA00022801"/>
    </source>
</evidence>
<dbReference type="SUPFAM" id="SSF50156">
    <property type="entry name" value="PDZ domain-like"/>
    <property type="match status" value="1"/>
</dbReference>
<dbReference type="InterPro" id="IPR001940">
    <property type="entry name" value="Peptidase_S1C"/>
</dbReference>
<dbReference type="Gene3D" id="3.20.190.20">
    <property type="match status" value="1"/>
</dbReference>
<protein>
    <submittedName>
        <fullName evidence="5">S1C family serine protease</fullName>
    </submittedName>
</protein>
<keyword evidence="2" id="KW-0378">Hydrolase</keyword>
<evidence type="ECO:0000313" key="5">
    <source>
        <dbReference type="EMBL" id="GMG87762.1"/>
    </source>
</evidence>
<dbReference type="InterPro" id="IPR041517">
    <property type="entry name" value="DEGP_PDZ"/>
</dbReference>
<evidence type="ECO:0000259" key="4">
    <source>
        <dbReference type="PROSITE" id="PS50106"/>
    </source>
</evidence>
<reference evidence="5 6" key="1">
    <citation type="submission" date="2023-04" db="EMBL/GenBank/DDBJ databases">
        <title>Marinobulbifer ophiurae gen. nov., sp. Nov., isolate from tissue of brittle star Ophioplocus japonicus.</title>
        <authorList>
            <person name="Kawano K."/>
            <person name="Sawayama S."/>
            <person name="Nakagawa S."/>
        </authorList>
    </citation>
    <scope>NUCLEOTIDE SEQUENCE [LARGE SCALE GENOMIC DNA]</scope>
    <source>
        <strain evidence="5 6">NKW57</strain>
    </source>
</reference>
<evidence type="ECO:0000313" key="6">
    <source>
        <dbReference type="Proteomes" id="UP001224392"/>
    </source>
</evidence>
<keyword evidence="3" id="KW-0720">Serine protease</keyword>
<evidence type="ECO:0000256" key="3">
    <source>
        <dbReference type="ARBA" id="ARBA00022825"/>
    </source>
</evidence>
<comment type="caution">
    <text evidence="5">The sequence shown here is derived from an EMBL/GenBank/DDBJ whole genome shotgun (WGS) entry which is preliminary data.</text>
</comment>
<dbReference type="PRINTS" id="PR00834">
    <property type="entry name" value="PROTEASES2C"/>
</dbReference>
<dbReference type="PANTHER" id="PTHR45980">
    <property type="match status" value="1"/>
</dbReference>
<dbReference type="InterPro" id="IPR009003">
    <property type="entry name" value="Peptidase_S1_PA"/>
</dbReference>
<dbReference type="EMBL" id="BSYJ01000004">
    <property type="protein sequence ID" value="GMG87762.1"/>
    <property type="molecule type" value="Genomic_DNA"/>
</dbReference>
<dbReference type="Pfam" id="PF13365">
    <property type="entry name" value="Trypsin_2"/>
    <property type="match status" value="1"/>
</dbReference>
<dbReference type="InterPro" id="IPR046449">
    <property type="entry name" value="DEGP_PDZ_sf"/>
</dbReference>
<dbReference type="InterPro" id="IPR043504">
    <property type="entry name" value="Peptidase_S1_PA_chymotrypsin"/>
</dbReference>
<keyword evidence="1 5" id="KW-0645">Protease</keyword>
<dbReference type="SMART" id="SM00228">
    <property type="entry name" value="PDZ"/>
    <property type="match status" value="1"/>
</dbReference>
<dbReference type="PANTHER" id="PTHR45980:SF9">
    <property type="entry name" value="PROTEASE DO-LIKE 10, MITOCHONDRIAL-RELATED"/>
    <property type="match status" value="1"/>
</dbReference>
<proteinExistence type="predicted"/>
<dbReference type="InterPro" id="IPR036034">
    <property type="entry name" value="PDZ_sf"/>
</dbReference>
<dbReference type="GO" id="GO:0006508">
    <property type="term" value="P:proteolysis"/>
    <property type="evidence" value="ECO:0007669"/>
    <property type="project" value="UniProtKB-KW"/>
</dbReference>
<feature type="domain" description="PDZ" evidence="4">
    <location>
        <begin position="237"/>
        <end position="308"/>
    </location>
</feature>